<dbReference type="GO" id="GO:0005942">
    <property type="term" value="C:phosphatidylinositol 3-kinase complex"/>
    <property type="evidence" value="ECO:0007669"/>
    <property type="project" value="TreeGrafter"/>
</dbReference>
<evidence type="ECO:0000256" key="2">
    <source>
        <dbReference type="ARBA" id="ARBA00022700"/>
    </source>
</evidence>
<dbReference type="GO" id="GO:0035556">
    <property type="term" value="P:intracellular signal transduction"/>
    <property type="evidence" value="ECO:0007669"/>
    <property type="project" value="InterPro"/>
</dbReference>
<dbReference type="AlphaFoldDB" id="A0AAR5P8Q9"/>
<evidence type="ECO:0000256" key="4">
    <source>
        <dbReference type="ARBA" id="ARBA00022999"/>
    </source>
</evidence>
<dbReference type="InterPro" id="IPR001496">
    <property type="entry name" value="SOCS_box"/>
</dbReference>
<evidence type="ECO:0000313" key="9">
    <source>
        <dbReference type="EnsemblMetazoa" id="XP_019757475.1"/>
    </source>
</evidence>
<dbReference type="PROSITE" id="PS50001">
    <property type="entry name" value="SH2"/>
    <property type="match status" value="1"/>
</dbReference>
<evidence type="ECO:0000259" key="7">
    <source>
        <dbReference type="PROSITE" id="PS50001"/>
    </source>
</evidence>
<keyword evidence="3" id="KW-0833">Ubl conjugation pathway</keyword>
<evidence type="ECO:0008006" key="11">
    <source>
        <dbReference type="Google" id="ProtNLM"/>
    </source>
</evidence>
<keyword evidence="10" id="KW-1185">Reference proteome</keyword>
<proteinExistence type="predicted"/>
<keyword evidence="1" id="KW-0341">Growth regulation</keyword>
<feature type="domain" description="SOCS box" evidence="8">
    <location>
        <begin position="688"/>
        <end position="738"/>
    </location>
</feature>
<accession>A0AAR5P8Q9</accession>
<dbReference type="SMART" id="SM00252">
    <property type="entry name" value="SH2"/>
    <property type="match status" value="1"/>
</dbReference>
<feature type="region of interest" description="Disordered" evidence="6">
    <location>
        <begin position="233"/>
        <end position="266"/>
    </location>
</feature>
<dbReference type="InterPro" id="IPR036860">
    <property type="entry name" value="SH2_dom_sf"/>
</dbReference>
<sequence>MGEMESPPSSSSWSHPLILSDDSGLLLTTGSFSSENTSFESKSEPRHFLFEDSDCEERSLSQDESFDGMSDVMCGEHFNTLKKGPHWTEVKQNVSPIEPPPEFQDRPKALSPQLVDFFCDRLTHQILKRVMLDFREECFGHFRSYSSNSLQQQEHPISPPPLPSRAMNHKQPLIRPLPEFPAGFTRAIPAISKSTTYLSYSSPHRSHSMSYQQSYPSPTSNFASSASNFASSASPYVGHTPRPSSRSSLGGSSRLSSSHNSLSVSHARRVDDSSFITQAVSHDTLSSNQISDLYNVPFDSDMYAVPVDMVKEPGVKPKRSGPYACLGGNLILGHRRRGRTSTGLGLRDEGKPSGSDCRASQLKMGRKSAARSEQPHWTFKPETKRHSVAGTSTGEPIHMTLQEVRTYLQALYSSSSDSSEVKEVSCRKKYCTNGIFVSTNINNNNNSNKYQSRSIGHNQIITRPKKSTFLINIKNKKVKDSCDNSKTLTISPVKKESKKRKIFSFKQALCNIFRFRKFLSVEEKADKTDSDKMQYDLGANNGEELKSSLGGRALPPLPKKVEEGDEETDKQALDFATSIQKVKDYGWYWGPLSSEAAEKILSNEPDGSFIVRDSSDDHYIFSLTFKLNNSVRHVRIEHFQGNFSFGSCTKFKSQTIVEFIENAVEHSRSGRYLFFLHRRPVIGPVRVQLLHPFSRFKQVQSLQHICRFIIHKNVRRDLIPDLPLPRRMIDYLNTPHYYSERFVDLPDMPEDAELSSEENTLHCSFVPPAPSNNLQVSDNRSRENSPAPSLYRSQSHLVPVNEYIVFNNPRNEGTVASSHRQS</sequence>
<evidence type="ECO:0000313" key="10">
    <source>
        <dbReference type="Proteomes" id="UP000019118"/>
    </source>
</evidence>
<dbReference type="GO" id="GO:0046854">
    <property type="term" value="P:phosphatidylinositol phosphate biosynthetic process"/>
    <property type="evidence" value="ECO:0007669"/>
    <property type="project" value="TreeGrafter"/>
</dbReference>
<evidence type="ECO:0000259" key="8">
    <source>
        <dbReference type="PROSITE" id="PS50225"/>
    </source>
</evidence>
<organism evidence="9 10">
    <name type="scientific">Dendroctonus ponderosae</name>
    <name type="common">Mountain pine beetle</name>
    <dbReference type="NCBI Taxonomy" id="77166"/>
    <lineage>
        <taxon>Eukaryota</taxon>
        <taxon>Metazoa</taxon>
        <taxon>Ecdysozoa</taxon>
        <taxon>Arthropoda</taxon>
        <taxon>Hexapoda</taxon>
        <taxon>Insecta</taxon>
        <taxon>Pterygota</taxon>
        <taxon>Neoptera</taxon>
        <taxon>Endopterygota</taxon>
        <taxon>Coleoptera</taxon>
        <taxon>Polyphaga</taxon>
        <taxon>Cucujiformia</taxon>
        <taxon>Curculionidae</taxon>
        <taxon>Scolytinae</taxon>
        <taxon>Dendroctonus</taxon>
    </lineage>
</organism>
<dbReference type="Pfam" id="PF07525">
    <property type="entry name" value="SOCS_box"/>
    <property type="match status" value="1"/>
</dbReference>
<dbReference type="InterPro" id="IPR036036">
    <property type="entry name" value="SOCS_box-like_dom_sf"/>
</dbReference>
<reference evidence="9" key="2">
    <citation type="submission" date="2024-08" db="UniProtKB">
        <authorList>
            <consortium name="EnsemblMetazoa"/>
        </authorList>
    </citation>
    <scope>IDENTIFICATION</scope>
</reference>
<feature type="region of interest" description="Disordered" evidence="6">
    <location>
        <begin position="768"/>
        <end position="792"/>
    </location>
</feature>
<dbReference type="EnsemblMetazoa" id="XM_019901917.1">
    <property type="protein sequence ID" value="XP_019757476.1"/>
    <property type="gene ID" value="LOC109535893"/>
</dbReference>
<dbReference type="CDD" id="cd10388">
    <property type="entry name" value="SH2_SOCS7"/>
    <property type="match status" value="1"/>
</dbReference>
<dbReference type="PROSITE" id="PS50225">
    <property type="entry name" value="SOCS"/>
    <property type="match status" value="1"/>
</dbReference>
<evidence type="ECO:0000256" key="1">
    <source>
        <dbReference type="ARBA" id="ARBA00022604"/>
    </source>
</evidence>
<dbReference type="PANTHER" id="PTHR10155">
    <property type="entry name" value="PHOSPHATIDYLINOSITOL 3-KINASE REGULATORY SUBUNIT"/>
    <property type="match status" value="1"/>
</dbReference>
<reference evidence="10" key="1">
    <citation type="journal article" date="2013" name="Genome Biol.">
        <title>Draft genome of the mountain pine beetle, Dendroctonus ponderosae Hopkins, a major forest pest.</title>
        <authorList>
            <person name="Keeling C.I."/>
            <person name="Yuen M.M."/>
            <person name="Liao N.Y."/>
            <person name="Docking T.R."/>
            <person name="Chan S.K."/>
            <person name="Taylor G.A."/>
            <person name="Palmquist D.L."/>
            <person name="Jackman S.D."/>
            <person name="Nguyen A."/>
            <person name="Li M."/>
            <person name="Henderson H."/>
            <person name="Janes J.K."/>
            <person name="Zhao Y."/>
            <person name="Pandoh P."/>
            <person name="Moore R."/>
            <person name="Sperling F.A."/>
            <person name="Huber D.P."/>
            <person name="Birol I."/>
            <person name="Jones S.J."/>
            <person name="Bohlmann J."/>
        </authorList>
    </citation>
    <scope>NUCLEOTIDE SEQUENCE</scope>
</reference>
<dbReference type="Gene3D" id="3.30.505.10">
    <property type="entry name" value="SH2 domain"/>
    <property type="match status" value="1"/>
</dbReference>
<keyword evidence="2" id="KW-0734">Signal transduction inhibitor</keyword>
<dbReference type="GO" id="GO:0046935">
    <property type="term" value="F:1-phosphatidylinositol-3-kinase regulator activity"/>
    <property type="evidence" value="ECO:0007669"/>
    <property type="project" value="TreeGrafter"/>
</dbReference>
<feature type="compositionally biased region" description="Low complexity" evidence="6">
    <location>
        <begin position="244"/>
        <end position="265"/>
    </location>
</feature>
<dbReference type="SUPFAM" id="SSF55550">
    <property type="entry name" value="SH2 domain"/>
    <property type="match status" value="1"/>
</dbReference>
<feature type="region of interest" description="Disordered" evidence="6">
    <location>
        <begin position="546"/>
        <end position="567"/>
    </location>
</feature>
<dbReference type="SUPFAM" id="SSF158235">
    <property type="entry name" value="SOCS box-like"/>
    <property type="match status" value="1"/>
</dbReference>
<dbReference type="InterPro" id="IPR035866">
    <property type="entry name" value="SOCS7_SH2"/>
</dbReference>
<dbReference type="SMART" id="SM00969">
    <property type="entry name" value="SOCS_box"/>
    <property type="match status" value="1"/>
</dbReference>
<dbReference type="InterPro" id="IPR000980">
    <property type="entry name" value="SH2"/>
</dbReference>
<dbReference type="InterPro" id="IPR037346">
    <property type="entry name" value="SOCS7_SOCS"/>
</dbReference>
<dbReference type="CDD" id="cd03741">
    <property type="entry name" value="SOCS_SOCS7"/>
    <property type="match status" value="1"/>
</dbReference>
<dbReference type="Pfam" id="PF00017">
    <property type="entry name" value="SH2"/>
    <property type="match status" value="1"/>
</dbReference>
<protein>
    <recommendedName>
        <fullName evidence="11">Suppressor of cytokine signaling 7</fullName>
    </recommendedName>
</protein>
<feature type="region of interest" description="Disordered" evidence="6">
    <location>
        <begin position="337"/>
        <end position="360"/>
    </location>
</feature>
<keyword evidence="4 5" id="KW-0727">SH2 domain</keyword>
<evidence type="ECO:0000256" key="6">
    <source>
        <dbReference type="SAM" id="MobiDB-lite"/>
    </source>
</evidence>
<dbReference type="Proteomes" id="UP000019118">
    <property type="component" value="Unassembled WGS sequence"/>
</dbReference>
<dbReference type="PANTHER" id="PTHR10155:SF5">
    <property type="entry name" value="SUPPRESSOR OF CYTOKINE SIGNALING 7"/>
    <property type="match status" value="1"/>
</dbReference>
<evidence type="ECO:0000256" key="5">
    <source>
        <dbReference type="PROSITE-ProRule" id="PRU00191"/>
    </source>
</evidence>
<feature type="compositionally biased region" description="Polar residues" evidence="6">
    <location>
        <begin position="771"/>
        <end position="792"/>
    </location>
</feature>
<evidence type="ECO:0000256" key="3">
    <source>
        <dbReference type="ARBA" id="ARBA00022786"/>
    </source>
</evidence>
<dbReference type="EnsemblMetazoa" id="XM_019901916.1">
    <property type="protein sequence ID" value="XP_019757475.1"/>
    <property type="gene ID" value="LOC109535893"/>
</dbReference>
<feature type="domain" description="SH2" evidence="7">
    <location>
        <begin position="587"/>
        <end position="681"/>
    </location>
</feature>
<dbReference type="SMART" id="SM00253">
    <property type="entry name" value="SOCS"/>
    <property type="match status" value="1"/>
</dbReference>
<dbReference type="GO" id="GO:0009968">
    <property type="term" value="P:negative regulation of signal transduction"/>
    <property type="evidence" value="ECO:0007669"/>
    <property type="project" value="UniProtKB-KW"/>
</dbReference>
<name>A0AAR5P8Q9_DENPD</name>